<sequence length="101" mass="10804">MASNKVETLIVTGKRLSSDRKETLLEGQQSNLAFSGGSENEHAEERAGTEVNCEQSQNRSGVHRDGSFATSCCERAKLAKQVSKTCCKAHLGMCAEGALLS</sequence>
<accession>A0AAV3YFB0</accession>
<keyword evidence="3" id="KW-1185">Reference proteome</keyword>
<evidence type="ECO:0000313" key="2">
    <source>
        <dbReference type="EMBL" id="GFN80827.1"/>
    </source>
</evidence>
<feature type="region of interest" description="Disordered" evidence="1">
    <location>
        <begin position="29"/>
        <end position="66"/>
    </location>
</feature>
<comment type="caution">
    <text evidence="2">The sequence shown here is derived from an EMBL/GenBank/DDBJ whole genome shotgun (WGS) entry which is preliminary data.</text>
</comment>
<evidence type="ECO:0000256" key="1">
    <source>
        <dbReference type="SAM" id="MobiDB-lite"/>
    </source>
</evidence>
<dbReference type="EMBL" id="BLXT01000847">
    <property type="protein sequence ID" value="GFN80827.1"/>
    <property type="molecule type" value="Genomic_DNA"/>
</dbReference>
<gene>
    <name evidence="2" type="ORF">PoB_000733300</name>
</gene>
<reference evidence="2 3" key="1">
    <citation type="journal article" date="2021" name="Elife">
        <title>Chloroplast acquisition without the gene transfer in kleptoplastic sea slugs, Plakobranchus ocellatus.</title>
        <authorList>
            <person name="Maeda T."/>
            <person name="Takahashi S."/>
            <person name="Yoshida T."/>
            <person name="Shimamura S."/>
            <person name="Takaki Y."/>
            <person name="Nagai Y."/>
            <person name="Toyoda A."/>
            <person name="Suzuki Y."/>
            <person name="Arimoto A."/>
            <person name="Ishii H."/>
            <person name="Satoh N."/>
            <person name="Nishiyama T."/>
            <person name="Hasebe M."/>
            <person name="Maruyama T."/>
            <person name="Minagawa J."/>
            <person name="Obokata J."/>
            <person name="Shigenobu S."/>
        </authorList>
    </citation>
    <scope>NUCLEOTIDE SEQUENCE [LARGE SCALE GENOMIC DNA]</scope>
</reference>
<name>A0AAV3YFB0_9GAST</name>
<dbReference type="AlphaFoldDB" id="A0AAV3YFB0"/>
<feature type="compositionally biased region" description="Basic and acidic residues" evidence="1">
    <location>
        <begin position="39"/>
        <end position="48"/>
    </location>
</feature>
<dbReference type="Proteomes" id="UP000735302">
    <property type="component" value="Unassembled WGS sequence"/>
</dbReference>
<organism evidence="2 3">
    <name type="scientific">Plakobranchus ocellatus</name>
    <dbReference type="NCBI Taxonomy" id="259542"/>
    <lineage>
        <taxon>Eukaryota</taxon>
        <taxon>Metazoa</taxon>
        <taxon>Spiralia</taxon>
        <taxon>Lophotrochozoa</taxon>
        <taxon>Mollusca</taxon>
        <taxon>Gastropoda</taxon>
        <taxon>Heterobranchia</taxon>
        <taxon>Euthyneura</taxon>
        <taxon>Panpulmonata</taxon>
        <taxon>Sacoglossa</taxon>
        <taxon>Placobranchoidea</taxon>
        <taxon>Plakobranchidae</taxon>
        <taxon>Plakobranchus</taxon>
    </lineage>
</organism>
<evidence type="ECO:0000313" key="3">
    <source>
        <dbReference type="Proteomes" id="UP000735302"/>
    </source>
</evidence>
<protein>
    <submittedName>
        <fullName evidence="2">Uncharacterized protein</fullName>
    </submittedName>
</protein>
<proteinExistence type="predicted"/>